<protein>
    <submittedName>
        <fullName evidence="2">Uncharacterized protein</fullName>
    </submittedName>
</protein>
<keyword evidence="1" id="KW-0812">Transmembrane</keyword>
<gene>
    <name evidence="2" type="ORF">CANTEDRAFT_115970</name>
</gene>
<dbReference type="eggNOG" id="ENOG502T2TV">
    <property type="taxonomic scope" value="Eukaryota"/>
</dbReference>
<sequence length="479" mass="52523">MAIATASSDAFGNIRLTPRLRAACVPVKANGKNAFVEVLSKGLESDINVPTLIFHIKDLENFSSLPLPDTIAAAPAGSVASDGKFDVSGSVGEDKYLNSYLVGDSKDEHFKLHFDVTDSGLYCVYVDPAADVVSYDLPIIVRNSYGYLNFYEYIEVSESRWGLLLYIAVTAWLLRDLIRSVGKDFSNLNNISVVSKSAVFLILMPYIGIMIMTLASDFILNCVAEKGFLSVFFRSGISIFSSLYQVCISIMLLLFCMGYGVVFYHRQTKSYRQLPAPKMRMAKILGGIQLALVCVNGMFMVFASNPSSDLAAGSANSFPVVEGALVLFQFILYTTSIIQGVKTLRNIKEFPPYGSSVEDYGEKNEGIRVAFKRSLCLIFLVPMLFGVGAGIIAGVSGGANFIQDFGPNVDPALVSYLTLDMLIKDSTFLYFQTWNMIVTTLVVIIGVFFIWIKGNQGLVVDDKEYFEAPAYGDSDPESV</sequence>
<organism evidence="3">
    <name type="scientific">Candida tenuis (strain ATCC 10573 / BCRC 21748 / CBS 615 / JCM 9827 / NBRC 10315 / NRRL Y-1498 / VKM Y-70)</name>
    <name type="common">Yeast</name>
    <name type="synonym">Yamadazyma tenuis</name>
    <dbReference type="NCBI Taxonomy" id="590646"/>
    <lineage>
        <taxon>Eukaryota</taxon>
        <taxon>Fungi</taxon>
        <taxon>Dikarya</taxon>
        <taxon>Ascomycota</taxon>
        <taxon>Saccharomycotina</taxon>
        <taxon>Pichiomycetes</taxon>
        <taxon>Debaryomycetaceae</taxon>
        <taxon>Yamadazyma</taxon>
    </lineage>
</organism>
<proteinExistence type="predicted"/>
<dbReference type="Proteomes" id="UP000000707">
    <property type="component" value="Unassembled WGS sequence"/>
</dbReference>
<feature type="transmembrane region" description="Helical" evidence="1">
    <location>
        <begin position="239"/>
        <end position="264"/>
    </location>
</feature>
<feature type="transmembrane region" description="Helical" evidence="1">
    <location>
        <begin position="323"/>
        <end position="341"/>
    </location>
</feature>
<evidence type="ECO:0000313" key="3">
    <source>
        <dbReference type="Proteomes" id="UP000000707"/>
    </source>
</evidence>
<keyword evidence="3" id="KW-1185">Reference proteome</keyword>
<feature type="transmembrane region" description="Helical" evidence="1">
    <location>
        <begin position="198"/>
        <end position="219"/>
    </location>
</feature>
<dbReference type="EMBL" id="GL996528">
    <property type="protein sequence ID" value="EGV60953.1"/>
    <property type="molecule type" value="Genomic_DNA"/>
</dbReference>
<dbReference type="OrthoDB" id="4022842at2759"/>
<accession>G3BEP0</accession>
<evidence type="ECO:0000313" key="2">
    <source>
        <dbReference type="EMBL" id="EGV60953.1"/>
    </source>
</evidence>
<name>G3BEP0_CANTC</name>
<reference evidence="2 3" key="1">
    <citation type="journal article" date="2011" name="Proc. Natl. Acad. Sci. U.S.A.">
        <title>Comparative genomics of xylose-fermenting fungi for enhanced biofuel production.</title>
        <authorList>
            <person name="Wohlbach D.J."/>
            <person name="Kuo A."/>
            <person name="Sato T.K."/>
            <person name="Potts K.M."/>
            <person name="Salamov A.A."/>
            <person name="LaButti K.M."/>
            <person name="Sun H."/>
            <person name="Clum A."/>
            <person name="Pangilinan J.L."/>
            <person name="Lindquist E.A."/>
            <person name="Lucas S."/>
            <person name="Lapidus A."/>
            <person name="Jin M."/>
            <person name="Gunawan C."/>
            <person name="Balan V."/>
            <person name="Dale B.E."/>
            <person name="Jeffries T.W."/>
            <person name="Zinkel R."/>
            <person name="Barry K.W."/>
            <person name="Grigoriev I.V."/>
            <person name="Gasch A.P."/>
        </authorList>
    </citation>
    <scope>NUCLEOTIDE SEQUENCE [LARGE SCALE GENOMIC DNA]</scope>
    <source>
        <strain evidence="2">ATCC 10573</strain>
        <strain evidence="3">ATCC 10573 / BCRC 21748 / CBS 615 / JCM 9827 / NBRC 10315 / NRRL Y-1498 / VKM Y-70</strain>
    </source>
</reference>
<evidence type="ECO:0000256" key="1">
    <source>
        <dbReference type="SAM" id="Phobius"/>
    </source>
</evidence>
<feature type="transmembrane region" description="Helical" evidence="1">
    <location>
        <begin position="375"/>
        <end position="395"/>
    </location>
</feature>
<keyword evidence="1" id="KW-0472">Membrane</keyword>
<feature type="transmembrane region" description="Helical" evidence="1">
    <location>
        <begin position="284"/>
        <end position="303"/>
    </location>
</feature>
<dbReference type="EMBL" id="GL996528">
    <property type="protein sequence ID" value="EGV60954.1"/>
    <property type="molecule type" value="Genomic_DNA"/>
</dbReference>
<keyword evidence="1" id="KW-1133">Transmembrane helix</keyword>
<dbReference type="HOGENOM" id="CLU_041160_0_0_1"/>
<feature type="transmembrane region" description="Helical" evidence="1">
    <location>
        <begin position="429"/>
        <end position="452"/>
    </location>
</feature>
<dbReference type="AlphaFoldDB" id="G3BEP0"/>